<sequence>MKRHEEEPVSEDQYTQQDPSRQYGQQQGQPAQQQPVPGSVQRMGPKPDHGEESYRGSDRLAGKRAVITGGDSGIGRAVAIAYAREGADVLVSYLGEQEEADARDTVRLIEQAGRKGIAVRTDLTDESHCRQLIDRALGDLGGIDILVNNAAFQMAQDKGLAGVTTEQFDRVFKTNVYAMFWLCKLAVPHLGEGSVIINTSSIQAFNPSPQLLDYATTKAAIVNFTKALALDLADQGIRVNAVAPGPIWTPLIPATMPEEKVKEFGTEVPLGRPGQPAELAPAYVFFASQESSYVTGEILGVTGGKLTR</sequence>
<dbReference type="PANTHER" id="PTHR48107">
    <property type="entry name" value="NADPH-DEPENDENT ALDEHYDE REDUCTASE-LIKE PROTEIN, CHLOROPLASTIC-RELATED"/>
    <property type="match status" value="1"/>
</dbReference>
<proteinExistence type="inferred from homology"/>
<comment type="similarity">
    <text evidence="1">Belongs to the short-chain dehydrogenases/reductases (SDR) family.</text>
</comment>
<dbReference type="NCBIfam" id="NF005559">
    <property type="entry name" value="PRK07231.1"/>
    <property type="match status" value="1"/>
</dbReference>
<gene>
    <name evidence="4" type="ORF">GA0070604_3270</name>
</gene>
<dbReference type="PANTHER" id="PTHR48107:SF16">
    <property type="entry name" value="NADPH-DEPENDENT ALDEHYDE REDUCTASE 1, CHLOROPLASTIC"/>
    <property type="match status" value="1"/>
</dbReference>
<feature type="compositionally biased region" description="Low complexity" evidence="3">
    <location>
        <begin position="16"/>
        <end position="41"/>
    </location>
</feature>
<dbReference type="PRINTS" id="PR00080">
    <property type="entry name" value="SDRFAMILY"/>
</dbReference>
<dbReference type="STRING" id="227316.GA0070604_3270"/>
<dbReference type="PRINTS" id="PR00081">
    <property type="entry name" value="GDHRDH"/>
</dbReference>
<dbReference type="InterPro" id="IPR036291">
    <property type="entry name" value="NAD(P)-bd_dom_sf"/>
</dbReference>
<reference evidence="5" key="1">
    <citation type="submission" date="2016-06" db="EMBL/GenBank/DDBJ databases">
        <authorList>
            <person name="Varghese N."/>
            <person name="Submissions Spin"/>
        </authorList>
    </citation>
    <scope>NUCLEOTIDE SEQUENCE [LARGE SCALE GENOMIC DNA]</scope>
    <source>
        <strain evidence="5">DSM 44814</strain>
    </source>
</reference>
<dbReference type="Pfam" id="PF13561">
    <property type="entry name" value="adh_short_C2"/>
    <property type="match status" value="1"/>
</dbReference>
<dbReference type="EMBL" id="FMHY01000002">
    <property type="protein sequence ID" value="SCL55743.1"/>
    <property type="molecule type" value="Genomic_DNA"/>
</dbReference>
<keyword evidence="2" id="KW-0560">Oxidoreductase</keyword>
<evidence type="ECO:0000313" key="5">
    <source>
        <dbReference type="Proteomes" id="UP000199696"/>
    </source>
</evidence>
<feature type="region of interest" description="Disordered" evidence="3">
    <location>
        <begin position="1"/>
        <end position="60"/>
    </location>
</feature>
<feature type="compositionally biased region" description="Basic and acidic residues" evidence="3">
    <location>
        <begin position="45"/>
        <end position="60"/>
    </location>
</feature>
<dbReference type="Gene3D" id="3.40.50.720">
    <property type="entry name" value="NAD(P)-binding Rossmann-like Domain"/>
    <property type="match status" value="1"/>
</dbReference>
<evidence type="ECO:0000256" key="1">
    <source>
        <dbReference type="ARBA" id="ARBA00006484"/>
    </source>
</evidence>
<dbReference type="InterPro" id="IPR002347">
    <property type="entry name" value="SDR_fam"/>
</dbReference>
<evidence type="ECO:0000256" key="2">
    <source>
        <dbReference type="ARBA" id="ARBA00023002"/>
    </source>
</evidence>
<evidence type="ECO:0008006" key="6">
    <source>
        <dbReference type="Google" id="ProtNLM"/>
    </source>
</evidence>
<accession>A0A1C6UP91</accession>
<dbReference type="SUPFAM" id="SSF51735">
    <property type="entry name" value="NAD(P)-binding Rossmann-fold domains"/>
    <property type="match status" value="1"/>
</dbReference>
<evidence type="ECO:0000313" key="4">
    <source>
        <dbReference type="EMBL" id="SCL55743.1"/>
    </source>
</evidence>
<dbReference type="PROSITE" id="PS00061">
    <property type="entry name" value="ADH_SHORT"/>
    <property type="match status" value="1"/>
</dbReference>
<dbReference type="FunFam" id="3.40.50.720:FF:000097">
    <property type="entry name" value="SDR family oxidoreductase"/>
    <property type="match status" value="1"/>
</dbReference>
<name>A0A1C6UP91_9ACTN</name>
<keyword evidence="5" id="KW-1185">Reference proteome</keyword>
<organism evidence="4 5">
    <name type="scientific">Micromonospora eburnea</name>
    <dbReference type="NCBI Taxonomy" id="227316"/>
    <lineage>
        <taxon>Bacteria</taxon>
        <taxon>Bacillati</taxon>
        <taxon>Actinomycetota</taxon>
        <taxon>Actinomycetes</taxon>
        <taxon>Micromonosporales</taxon>
        <taxon>Micromonosporaceae</taxon>
        <taxon>Micromonospora</taxon>
    </lineage>
</organism>
<dbReference type="AlphaFoldDB" id="A0A1C6UP91"/>
<dbReference type="GO" id="GO:0016614">
    <property type="term" value="F:oxidoreductase activity, acting on CH-OH group of donors"/>
    <property type="evidence" value="ECO:0007669"/>
    <property type="project" value="UniProtKB-ARBA"/>
</dbReference>
<evidence type="ECO:0000256" key="3">
    <source>
        <dbReference type="SAM" id="MobiDB-lite"/>
    </source>
</evidence>
<dbReference type="InterPro" id="IPR020904">
    <property type="entry name" value="Sc_DH/Rdtase_CS"/>
</dbReference>
<dbReference type="CDD" id="cd05355">
    <property type="entry name" value="SDR_c1"/>
    <property type="match status" value="1"/>
</dbReference>
<protein>
    <recommendedName>
        <fullName evidence="6">NAD(P)-dependent dehydrogenase, short-chain alcohol dehydrogenase family</fullName>
    </recommendedName>
</protein>
<dbReference type="Proteomes" id="UP000199696">
    <property type="component" value="Unassembled WGS sequence"/>
</dbReference>